<keyword evidence="6" id="KW-1133">Transmembrane helix</keyword>
<dbReference type="AlphaFoldDB" id="A0A2N6SL77"/>
<evidence type="ECO:0000256" key="1">
    <source>
        <dbReference type="ARBA" id="ARBA00022512"/>
    </source>
</evidence>
<evidence type="ECO:0000313" key="8">
    <source>
        <dbReference type="EMBL" id="PMC57844.1"/>
    </source>
</evidence>
<feature type="compositionally biased region" description="Polar residues" evidence="5">
    <location>
        <begin position="27"/>
        <end position="38"/>
    </location>
</feature>
<keyword evidence="3" id="KW-0732">Signal</keyword>
<comment type="caution">
    <text evidence="8">The sequence shown here is derived from an EMBL/GenBank/DDBJ whole genome shotgun (WGS) entry which is preliminary data.</text>
</comment>
<evidence type="ECO:0000256" key="3">
    <source>
        <dbReference type="ARBA" id="ARBA00022729"/>
    </source>
</evidence>
<protein>
    <recommendedName>
        <fullName evidence="7">Gram-positive cocci surface proteins LPxTG domain-containing protein</fullName>
    </recommendedName>
</protein>
<dbReference type="InterPro" id="IPR019931">
    <property type="entry name" value="LPXTG_anchor"/>
</dbReference>
<dbReference type="PROSITE" id="PS50847">
    <property type="entry name" value="GRAM_POS_ANCHORING"/>
    <property type="match status" value="1"/>
</dbReference>
<feature type="compositionally biased region" description="Basic and acidic residues" evidence="5">
    <location>
        <begin position="10"/>
        <end position="20"/>
    </location>
</feature>
<evidence type="ECO:0000256" key="6">
    <source>
        <dbReference type="SAM" id="Phobius"/>
    </source>
</evidence>
<evidence type="ECO:0000256" key="5">
    <source>
        <dbReference type="SAM" id="MobiDB-lite"/>
    </source>
</evidence>
<dbReference type="Pfam" id="PF00746">
    <property type="entry name" value="Gram_pos_anchor"/>
    <property type="match status" value="1"/>
</dbReference>
<keyword evidence="4" id="KW-0572">Peptidoglycan-anchor</keyword>
<evidence type="ECO:0000256" key="4">
    <source>
        <dbReference type="ARBA" id="ARBA00023088"/>
    </source>
</evidence>
<feature type="transmembrane region" description="Helical" evidence="6">
    <location>
        <begin position="162"/>
        <end position="180"/>
    </location>
</feature>
<evidence type="ECO:0000313" key="9">
    <source>
        <dbReference type="Proteomes" id="UP000235682"/>
    </source>
</evidence>
<feature type="compositionally biased region" description="Basic and acidic residues" evidence="5">
    <location>
        <begin position="112"/>
        <end position="138"/>
    </location>
</feature>
<feature type="domain" description="Gram-positive cocci surface proteins LPxTG" evidence="7">
    <location>
        <begin position="153"/>
        <end position="185"/>
    </location>
</feature>
<proteinExistence type="predicted"/>
<keyword evidence="1" id="KW-0134">Cell wall</keyword>
<gene>
    <name evidence="8" type="ORF">CJ205_07510</name>
</gene>
<dbReference type="NCBIfam" id="TIGR01167">
    <property type="entry name" value="LPXTG_anchor"/>
    <property type="match status" value="1"/>
</dbReference>
<dbReference type="Proteomes" id="UP000235682">
    <property type="component" value="Unassembled WGS sequence"/>
</dbReference>
<sequence>MFKPEYALDFLDKEESKPEQDKEDELSQPTKDQVSDTITGEKPNKGQVSDTITGEKPNKGQVSDTITGEKPNKGQVSDTITGEKPNKGQVSDTITGEKPNKGQVSDTITGEKPADKQDDTKEEVNKEAKDEVVKEEKTASNPAIAQDSGKETLPETGEAENFAVFGMAALLVLAGVGLVTRRKEN</sequence>
<reference evidence="8 9" key="1">
    <citation type="submission" date="2017-09" db="EMBL/GenBank/DDBJ databases">
        <title>Bacterial strain isolated from the female urinary microbiota.</title>
        <authorList>
            <person name="Thomas-White K."/>
            <person name="Kumar N."/>
            <person name="Forster S."/>
            <person name="Putonti C."/>
            <person name="Lawley T."/>
            <person name="Wolfe A.J."/>
        </authorList>
    </citation>
    <scope>NUCLEOTIDE SEQUENCE [LARGE SCALE GENOMIC DNA]</scope>
    <source>
        <strain evidence="8 9">UMB0852</strain>
    </source>
</reference>
<feature type="region of interest" description="Disordered" evidence="5">
    <location>
        <begin position="1"/>
        <end position="155"/>
    </location>
</feature>
<accession>A0A2N6SL77</accession>
<dbReference type="EMBL" id="PNHE01000041">
    <property type="protein sequence ID" value="PMC57844.1"/>
    <property type="molecule type" value="Genomic_DNA"/>
</dbReference>
<name>A0A2N6SL77_9LACT</name>
<evidence type="ECO:0000259" key="7">
    <source>
        <dbReference type="PROSITE" id="PS50847"/>
    </source>
</evidence>
<evidence type="ECO:0000256" key="2">
    <source>
        <dbReference type="ARBA" id="ARBA00022525"/>
    </source>
</evidence>
<organism evidence="8 9">
    <name type="scientific">Dolosicoccus paucivorans</name>
    <dbReference type="NCBI Taxonomy" id="84521"/>
    <lineage>
        <taxon>Bacteria</taxon>
        <taxon>Bacillati</taxon>
        <taxon>Bacillota</taxon>
        <taxon>Bacilli</taxon>
        <taxon>Lactobacillales</taxon>
        <taxon>Aerococcaceae</taxon>
        <taxon>Dolosicoccus</taxon>
    </lineage>
</organism>
<keyword evidence="9" id="KW-1185">Reference proteome</keyword>
<keyword evidence="6" id="KW-0812">Transmembrane</keyword>
<keyword evidence="6" id="KW-0472">Membrane</keyword>
<keyword evidence="2" id="KW-0964">Secreted</keyword>